<proteinExistence type="predicted"/>
<dbReference type="AlphaFoldDB" id="A0A918JNX0"/>
<keyword evidence="3" id="KW-1185">Reference proteome</keyword>
<accession>A0A918JNX0</accession>
<dbReference type="Gene3D" id="3.30.70.790">
    <property type="entry name" value="UreE, C-terminal domain"/>
    <property type="match status" value="1"/>
</dbReference>
<evidence type="ECO:0000259" key="1">
    <source>
        <dbReference type="Pfam" id="PF09413"/>
    </source>
</evidence>
<reference evidence="2" key="2">
    <citation type="submission" date="2020-09" db="EMBL/GenBank/DDBJ databases">
        <authorList>
            <person name="Sun Q."/>
            <person name="Kim S."/>
        </authorList>
    </citation>
    <scope>NUCLEOTIDE SEQUENCE</scope>
    <source>
        <strain evidence="2">KCTC 23732</strain>
    </source>
</reference>
<dbReference type="InterPro" id="IPR018551">
    <property type="entry name" value="DUF2007"/>
</dbReference>
<dbReference type="Proteomes" id="UP000608345">
    <property type="component" value="Unassembled WGS sequence"/>
</dbReference>
<dbReference type="EMBL" id="BMYS01000010">
    <property type="protein sequence ID" value="GGW87046.1"/>
    <property type="molecule type" value="Genomic_DNA"/>
</dbReference>
<evidence type="ECO:0000313" key="3">
    <source>
        <dbReference type="Proteomes" id="UP000608345"/>
    </source>
</evidence>
<sequence length="73" mass="8104">MNMIPIYTMQSEPEAAVISSLMTAYNIHFIISGRGFSSMYPGAISNSLNEQILMVRADQVELAKTLLEPFFSS</sequence>
<organism evidence="2 3">
    <name type="scientific">Advenella faeciporci</name>
    <dbReference type="NCBI Taxonomy" id="797535"/>
    <lineage>
        <taxon>Bacteria</taxon>
        <taxon>Pseudomonadati</taxon>
        <taxon>Pseudomonadota</taxon>
        <taxon>Betaproteobacteria</taxon>
        <taxon>Burkholderiales</taxon>
        <taxon>Alcaligenaceae</taxon>
    </lineage>
</organism>
<dbReference type="RefSeq" id="WP_189384986.1">
    <property type="nucleotide sequence ID" value="NZ_BAABFY010000014.1"/>
</dbReference>
<gene>
    <name evidence="2" type="ORF">GCM10011450_16150</name>
</gene>
<feature type="domain" description="DUF2007" evidence="1">
    <location>
        <begin position="3"/>
        <end position="68"/>
    </location>
</feature>
<protein>
    <recommendedName>
        <fullName evidence="1">DUF2007 domain-containing protein</fullName>
    </recommendedName>
</protein>
<reference evidence="2" key="1">
    <citation type="journal article" date="2014" name="Int. J. Syst. Evol. Microbiol.">
        <title>Complete genome sequence of Corynebacterium casei LMG S-19264T (=DSM 44701T), isolated from a smear-ripened cheese.</title>
        <authorList>
            <consortium name="US DOE Joint Genome Institute (JGI-PGF)"/>
            <person name="Walter F."/>
            <person name="Albersmeier A."/>
            <person name="Kalinowski J."/>
            <person name="Ruckert C."/>
        </authorList>
    </citation>
    <scope>NUCLEOTIDE SEQUENCE</scope>
    <source>
        <strain evidence="2">KCTC 23732</strain>
    </source>
</reference>
<name>A0A918JNX0_9BURK</name>
<comment type="caution">
    <text evidence="2">The sequence shown here is derived from an EMBL/GenBank/DDBJ whole genome shotgun (WGS) entry which is preliminary data.</text>
</comment>
<dbReference type="Pfam" id="PF09413">
    <property type="entry name" value="DUF2007"/>
    <property type="match status" value="1"/>
</dbReference>
<evidence type="ECO:0000313" key="2">
    <source>
        <dbReference type="EMBL" id="GGW87046.1"/>
    </source>
</evidence>